<organism evidence="2 3">
    <name type="scientific">Nonlabens xylanidelens</name>
    <dbReference type="NCBI Taxonomy" id="191564"/>
    <lineage>
        <taxon>Bacteria</taxon>
        <taxon>Pseudomonadati</taxon>
        <taxon>Bacteroidota</taxon>
        <taxon>Flavobacteriia</taxon>
        <taxon>Flavobacteriales</taxon>
        <taxon>Flavobacteriaceae</taxon>
        <taxon>Nonlabens</taxon>
    </lineage>
</organism>
<comment type="caution">
    <text evidence="2">The sequence shown here is derived from an EMBL/GenBank/DDBJ whole genome shotgun (WGS) entry which is preliminary data.</text>
</comment>
<gene>
    <name evidence="2" type="ORF">LY01_01702</name>
</gene>
<name>A0A2S6IL59_9FLAO</name>
<dbReference type="Pfam" id="PF10263">
    <property type="entry name" value="SprT-like"/>
    <property type="match status" value="1"/>
</dbReference>
<sequence>MSVLEKYLPKLAAAPLTALLEQNEVHLKIVNERKTRHGDYRKNPDGSHAITINANLNKYRFLITLVHEIAHLVAFQKYGRQIKPHGVEWKHTFQKLMLPFLRPDIFPKDLLPVLARHFKNPKASSDTDAMMSVALKSYDPQSDKSYIFEIQEGTIFLGPSGRKFQKGSKLRKRYRCVEISSGKVYLFQPNAQVEVLKTL</sequence>
<dbReference type="OrthoDB" id="267364at2"/>
<accession>A0A2S6IL59</accession>
<dbReference type="InterPro" id="IPR006640">
    <property type="entry name" value="SprT-like_domain"/>
</dbReference>
<keyword evidence="3" id="KW-1185">Reference proteome</keyword>
<reference evidence="2 3" key="1">
    <citation type="submission" date="2018-02" db="EMBL/GenBank/DDBJ databases">
        <title>Genomic Encyclopedia of Archaeal and Bacterial Type Strains, Phase II (KMG-II): from individual species to whole genera.</title>
        <authorList>
            <person name="Goeker M."/>
        </authorList>
    </citation>
    <scope>NUCLEOTIDE SEQUENCE [LARGE SCALE GENOMIC DNA]</scope>
    <source>
        <strain evidence="2 3">DSM 16809</strain>
    </source>
</reference>
<evidence type="ECO:0000313" key="3">
    <source>
        <dbReference type="Proteomes" id="UP000239002"/>
    </source>
</evidence>
<evidence type="ECO:0000259" key="1">
    <source>
        <dbReference type="Pfam" id="PF10263"/>
    </source>
</evidence>
<dbReference type="GO" id="GO:0006950">
    <property type="term" value="P:response to stress"/>
    <property type="evidence" value="ECO:0007669"/>
    <property type="project" value="UniProtKB-ARBA"/>
</dbReference>
<protein>
    <submittedName>
        <fullName evidence="2">SprT-like family protein</fullName>
    </submittedName>
</protein>
<feature type="domain" description="SprT-like" evidence="1">
    <location>
        <begin position="22"/>
        <end position="96"/>
    </location>
</feature>
<dbReference type="AlphaFoldDB" id="A0A2S6IL59"/>
<proteinExistence type="predicted"/>
<dbReference type="RefSeq" id="WP_104515396.1">
    <property type="nucleotide sequence ID" value="NZ_MQVW01000024.1"/>
</dbReference>
<dbReference type="Gene3D" id="1.10.10.2910">
    <property type="match status" value="1"/>
</dbReference>
<dbReference type="Proteomes" id="UP000239002">
    <property type="component" value="Unassembled WGS sequence"/>
</dbReference>
<dbReference type="EMBL" id="PTJE01000003">
    <property type="protein sequence ID" value="PPK94949.1"/>
    <property type="molecule type" value="Genomic_DNA"/>
</dbReference>
<evidence type="ECO:0000313" key="2">
    <source>
        <dbReference type="EMBL" id="PPK94949.1"/>
    </source>
</evidence>